<dbReference type="Pfam" id="PF23788">
    <property type="entry name" value="EDRF1_N"/>
    <property type="match status" value="1"/>
</dbReference>
<dbReference type="PANTHER" id="PTHR15000:SF1">
    <property type="entry name" value="ERYTHROID DIFFERENTIATION-RELATED FACTOR 1"/>
    <property type="match status" value="1"/>
</dbReference>
<accession>A0A0N1PEE9</accession>
<dbReference type="GO" id="GO:0045893">
    <property type="term" value="P:positive regulation of DNA-templated transcription"/>
    <property type="evidence" value="ECO:0007669"/>
    <property type="project" value="TreeGrafter"/>
</dbReference>
<feature type="domain" description="EDRF1 N-terminal" evidence="2">
    <location>
        <begin position="384"/>
        <end position="572"/>
    </location>
</feature>
<proteinExistence type="predicted"/>
<feature type="compositionally biased region" description="Low complexity" evidence="1">
    <location>
        <begin position="924"/>
        <end position="933"/>
    </location>
</feature>
<sequence length="1527" mass="164849">MPNDAPVTVETRGGDAELRPVTHRTKHRKEVKRYHQRQLNKQLREEAKTRDAQLFLFEQNSSANTTSGKKDAAVTAARDPPVEGVDTVKSITNSGDASDVGGEAAAAAAMANQLAAPLLPIATSSWSFDFVLRKPTFVGGDGADDDAVTAAAAAAEAPAHAASSEGSHSKEGAAVGQALVSAATRSLTAPQLPPSNQSSLVASTRHPPRSLADHTAEQPSRPGGNSKPISVLPITTDVVGSINKLLNHAHVQRVEGVPAIPMEAPLSVGTDLNRPPRNYLTLDPIFNIHQYAPGFVRDQRIALQHMLATAVANWKDMHQSALIVTSAEAMRAIFEQVYVPSRPLALRVRRIGPTIIIDSRASQPSHVHEMRQQALFSKALYLMKETHGRNLVAEEAAAASQMALALPERRLCSVSASDPMHFGVNLHRYSQLLRWHIDSTELLVGNDVPVVLDERTGTEQLVRVKAADQANFTDTEQRETLQCWFDAMLANVSHVGTYLHCDGTLMSYQVKKTNDLLGYVEARMAGAALNFTSTTLQWLVKHCQRDGGTYAILRDFTSDCLKLYELPDMDEASAFMEEAGKHFSKFPMPADPQDGGDAASQAGGAEAHFSRPSGNALRLSRFSLNFGRTCFNIGQHLYRDGGVGRANDALTLLHRSLRIFLPCCGSTPVARETVVEVVQMLPALVSRKMQADASSKAVAASVASCSVGSDSSDRLGFPSAEKTLAGFVTATCSSPELYRDTLLLCGEFEIPIRRAFVEAGRGERDPLMQAFYARCLVASSAAVCAVVASSLEAYYCGCHHLRVMRKARSEAKSKDGKNTALCSVDHRDDVMAALASITHDLLQVVVEGLIRLEETSTLISPLHATEAATTNATTATLSNQSTLGTSQNPTDMWKAAAPATQPSIVASPPSTEGPAAGHAKSSKGELSSAGYSSSSDASEIVSSAACAAHGEADMVNASSSSNDARRRRTSSPTRVAVTTAQSNGVVGDGGTPKVIACGTVVDPRTQVDTTPLRSALCELYGDVVMIGMADAASGFTTRALSGLGSRLEVRAQEQSRPLPTTLLWLTSLKPDVVSLSFTALRFYGRVASHTRRHLVKLAQVYYLVGKEHHRTARYTKALEALHRSKSLLQASHKAPEDVVLGNAFGSHGMVQWADVMLLLGDVYRSVVERKLETAQGVAAITVAQPLLIGPLHNLPEEAEVFFAQSLAAYKQGGPDERCKSATALTLLIYASVLMERIALSGEPASHAASQRIAELLRDVETQSPSLLVAEREWQTLRLFTITSPTAADSTLTRTVEEILLRFPCSTLPSQRSATDSGVLELQEKEPLWVDADVADCSFHRRGRHMLLPLCPLMTNMQRALVCCVMVERLAPPRTADATLSALPRGRDGAKPAALMTASENKYRSLLRWIGRAAAFMTTTLQIFLRNKDVIRAAALRHQWMSTQRSWGEQTLGGCLHRVVCMMTLRLLNAAQAQLPGPKQAGARETFKQVAMKLEAKSDANTTSDEAYELVEKSLQELNTLLMPFTEW</sequence>
<reference evidence="3 4" key="1">
    <citation type="journal article" date="2015" name="PLoS Pathog.">
        <title>Leptomonas seymouri: Adaptations to the Dixenous Life Cycle Analyzed by Genome Sequencing, Transcriptome Profiling and Co-infection with Leishmania donovani.</title>
        <authorList>
            <person name="Kraeva N."/>
            <person name="Butenko A."/>
            <person name="Hlavacova J."/>
            <person name="Kostygov A."/>
            <person name="Myskova J."/>
            <person name="Grybchuk D."/>
            <person name="Lestinova T."/>
            <person name="Votypka J."/>
            <person name="Volf P."/>
            <person name="Opperdoes F."/>
            <person name="Flegontov P."/>
            <person name="Lukes J."/>
            <person name="Yurchenko V."/>
        </authorList>
    </citation>
    <scope>NUCLEOTIDE SEQUENCE [LARGE SCALE GENOMIC DNA]</scope>
    <source>
        <strain evidence="3 4">ATCC 30220</strain>
    </source>
</reference>
<evidence type="ECO:0000313" key="4">
    <source>
        <dbReference type="Proteomes" id="UP000038009"/>
    </source>
</evidence>
<protein>
    <recommendedName>
        <fullName evidence="2">EDRF1 N-terminal domain-containing protein</fullName>
    </recommendedName>
</protein>
<feature type="region of interest" description="Disordered" evidence="1">
    <location>
        <begin position="588"/>
        <end position="610"/>
    </location>
</feature>
<feature type="region of interest" description="Disordered" evidence="1">
    <location>
        <begin position="63"/>
        <end position="88"/>
    </location>
</feature>
<dbReference type="OMA" id="CFNIGQH"/>
<dbReference type="VEuPathDB" id="TriTrypDB:Lsey_0109_0220"/>
<dbReference type="PANTHER" id="PTHR15000">
    <property type="entry name" value="ERYTHROID DIFFERENTIATION-RELATED FACTOR 1"/>
    <property type="match status" value="1"/>
</dbReference>
<dbReference type="Proteomes" id="UP000038009">
    <property type="component" value="Unassembled WGS sequence"/>
</dbReference>
<feature type="region of interest" description="Disordered" evidence="1">
    <location>
        <begin position="953"/>
        <end position="975"/>
    </location>
</feature>
<dbReference type="InterPro" id="IPR056582">
    <property type="entry name" value="EDRF1_N"/>
</dbReference>
<evidence type="ECO:0000313" key="3">
    <source>
        <dbReference type="EMBL" id="KPI86948.1"/>
    </source>
</evidence>
<dbReference type="EMBL" id="LJSK01000109">
    <property type="protein sequence ID" value="KPI86948.1"/>
    <property type="molecule type" value="Genomic_DNA"/>
</dbReference>
<keyword evidence="4" id="KW-1185">Reference proteome</keyword>
<evidence type="ECO:0000259" key="2">
    <source>
        <dbReference type="Pfam" id="PF23788"/>
    </source>
</evidence>
<dbReference type="OrthoDB" id="419432at2759"/>
<feature type="compositionally biased region" description="Polar residues" evidence="1">
    <location>
        <begin position="900"/>
        <end position="910"/>
    </location>
</feature>
<feature type="compositionally biased region" description="Polar residues" evidence="1">
    <location>
        <begin position="188"/>
        <end position="202"/>
    </location>
</feature>
<feature type="compositionally biased region" description="Low complexity" evidence="1">
    <location>
        <begin position="591"/>
        <end position="607"/>
    </location>
</feature>
<gene>
    <name evidence="3" type="ORF">ABL78_3994</name>
</gene>
<feature type="region of interest" description="Disordered" evidence="1">
    <location>
        <begin position="870"/>
        <end position="933"/>
    </location>
</feature>
<organism evidence="3 4">
    <name type="scientific">Leptomonas seymouri</name>
    <dbReference type="NCBI Taxonomy" id="5684"/>
    <lineage>
        <taxon>Eukaryota</taxon>
        <taxon>Discoba</taxon>
        <taxon>Euglenozoa</taxon>
        <taxon>Kinetoplastea</taxon>
        <taxon>Metakinetoplastina</taxon>
        <taxon>Trypanosomatida</taxon>
        <taxon>Trypanosomatidae</taxon>
        <taxon>Leishmaniinae</taxon>
        <taxon>Leptomonas</taxon>
    </lineage>
</organism>
<comment type="caution">
    <text evidence="3">The sequence shown here is derived from an EMBL/GenBank/DDBJ whole genome shotgun (WGS) entry which is preliminary data.</text>
</comment>
<feature type="region of interest" description="Disordered" evidence="1">
    <location>
        <begin position="188"/>
        <end position="230"/>
    </location>
</feature>
<name>A0A0N1PEE9_LEPSE</name>
<evidence type="ECO:0000256" key="1">
    <source>
        <dbReference type="SAM" id="MobiDB-lite"/>
    </source>
</evidence>
<feature type="compositionally biased region" description="Polar residues" evidence="1">
    <location>
        <begin position="877"/>
        <end position="890"/>
    </location>
</feature>